<dbReference type="OrthoDB" id="1743200at2759"/>
<proteinExistence type="predicted"/>
<dbReference type="EMBL" id="JXTC01000069">
    <property type="protein sequence ID" value="PON92120.1"/>
    <property type="molecule type" value="Genomic_DNA"/>
</dbReference>
<sequence length="112" mass="13068">RKIVEKERIYKFLLGLNGNLDEVRGRLMSQRPMPSIQETFSKVRREATRKKVMMGTLTTRILLLQSEDLIHKTMTIEFERNAHGAIIVANPDIQKTCWEIHGKPVDWKPARL</sequence>
<gene>
    <name evidence="1" type="ORF">TorRG33x02_121920</name>
</gene>
<keyword evidence="2" id="KW-1185">Reference proteome</keyword>
<organism evidence="1 2">
    <name type="scientific">Trema orientale</name>
    <name type="common">Charcoal tree</name>
    <name type="synonym">Celtis orientalis</name>
    <dbReference type="NCBI Taxonomy" id="63057"/>
    <lineage>
        <taxon>Eukaryota</taxon>
        <taxon>Viridiplantae</taxon>
        <taxon>Streptophyta</taxon>
        <taxon>Embryophyta</taxon>
        <taxon>Tracheophyta</taxon>
        <taxon>Spermatophyta</taxon>
        <taxon>Magnoliopsida</taxon>
        <taxon>eudicotyledons</taxon>
        <taxon>Gunneridae</taxon>
        <taxon>Pentapetalae</taxon>
        <taxon>rosids</taxon>
        <taxon>fabids</taxon>
        <taxon>Rosales</taxon>
        <taxon>Cannabaceae</taxon>
        <taxon>Trema</taxon>
    </lineage>
</organism>
<comment type="caution">
    <text evidence="1">The sequence shown here is derived from an EMBL/GenBank/DDBJ whole genome shotgun (WGS) entry which is preliminary data.</text>
</comment>
<dbReference type="InParanoid" id="A0A2P5F2U8"/>
<name>A0A2P5F2U8_TREOI</name>
<feature type="non-terminal residue" evidence="1">
    <location>
        <position position="1"/>
    </location>
</feature>
<evidence type="ECO:0000313" key="1">
    <source>
        <dbReference type="EMBL" id="PON92120.1"/>
    </source>
</evidence>
<dbReference type="AlphaFoldDB" id="A0A2P5F2U8"/>
<dbReference type="Proteomes" id="UP000237000">
    <property type="component" value="Unassembled WGS sequence"/>
</dbReference>
<reference evidence="2" key="1">
    <citation type="submission" date="2016-06" db="EMBL/GenBank/DDBJ databases">
        <title>Parallel loss of symbiosis genes in relatives of nitrogen-fixing non-legume Parasponia.</title>
        <authorList>
            <person name="Van Velzen R."/>
            <person name="Holmer R."/>
            <person name="Bu F."/>
            <person name="Rutten L."/>
            <person name="Van Zeijl A."/>
            <person name="Liu W."/>
            <person name="Santuari L."/>
            <person name="Cao Q."/>
            <person name="Sharma T."/>
            <person name="Shen D."/>
            <person name="Roswanjaya Y."/>
            <person name="Wardhani T."/>
            <person name="Kalhor M.S."/>
            <person name="Jansen J."/>
            <person name="Van den Hoogen J."/>
            <person name="Gungor B."/>
            <person name="Hartog M."/>
            <person name="Hontelez J."/>
            <person name="Verver J."/>
            <person name="Yang W.-C."/>
            <person name="Schijlen E."/>
            <person name="Repin R."/>
            <person name="Schilthuizen M."/>
            <person name="Schranz E."/>
            <person name="Heidstra R."/>
            <person name="Miyata K."/>
            <person name="Fedorova E."/>
            <person name="Kohlen W."/>
            <person name="Bisseling T."/>
            <person name="Smit S."/>
            <person name="Geurts R."/>
        </authorList>
    </citation>
    <scope>NUCLEOTIDE SEQUENCE [LARGE SCALE GENOMIC DNA]</scope>
    <source>
        <strain evidence="2">cv. RG33-2</strain>
    </source>
</reference>
<protein>
    <submittedName>
        <fullName evidence="1">Uncharacterized protein</fullName>
    </submittedName>
</protein>
<accession>A0A2P5F2U8</accession>
<evidence type="ECO:0000313" key="2">
    <source>
        <dbReference type="Proteomes" id="UP000237000"/>
    </source>
</evidence>